<dbReference type="Proteomes" id="UP001596500">
    <property type="component" value="Unassembled WGS sequence"/>
</dbReference>
<sequence>MADEILFKIFKKWRIGLWLCFGANSTPDPNPLRAEKQDSCGKQLTSLK</sequence>
<dbReference type="RefSeq" id="WP_379866834.1">
    <property type="nucleotide sequence ID" value="NZ_JBHTBW010000061.1"/>
</dbReference>
<name>A0ABW2RPM1_9BACL</name>
<dbReference type="EMBL" id="JBHTBW010000061">
    <property type="protein sequence ID" value="MFC7442746.1"/>
    <property type="molecule type" value="Genomic_DNA"/>
</dbReference>
<evidence type="ECO:0000313" key="2">
    <source>
        <dbReference type="Proteomes" id="UP001596500"/>
    </source>
</evidence>
<comment type="caution">
    <text evidence="1">The sequence shown here is derived from an EMBL/GenBank/DDBJ whole genome shotgun (WGS) entry which is preliminary data.</text>
</comment>
<accession>A0ABW2RPM1</accession>
<protein>
    <submittedName>
        <fullName evidence="1">Uncharacterized protein</fullName>
    </submittedName>
</protein>
<reference evidence="2" key="1">
    <citation type="journal article" date="2019" name="Int. J. Syst. Evol. Microbiol.">
        <title>The Global Catalogue of Microorganisms (GCM) 10K type strain sequencing project: providing services to taxonomists for standard genome sequencing and annotation.</title>
        <authorList>
            <consortium name="The Broad Institute Genomics Platform"/>
            <consortium name="The Broad Institute Genome Sequencing Center for Infectious Disease"/>
            <person name="Wu L."/>
            <person name="Ma J."/>
        </authorList>
    </citation>
    <scope>NUCLEOTIDE SEQUENCE [LARGE SCALE GENOMIC DNA]</scope>
    <source>
        <strain evidence="2">CGMCC 1.12942</strain>
    </source>
</reference>
<evidence type="ECO:0000313" key="1">
    <source>
        <dbReference type="EMBL" id="MFC7442746.1"/>
    </source>
</evidence>
<proteinExistence type="predicted"/>
<keyword evidence="2" id="KW-1185">Reference proteome</keyword>
<gene>
    <name evidence="1" type="ORF">ACFQNG_16865</name>
</gene>
<organism evidence="1 2">
    <name type="scientific">Laceyella putida</name>
    <dbReference type="NCBI Taxonomy" id="110101"/>
    <lineage>
        <taxon>Bacteria</taxon>
        <taxon>Bacillati</taxon>
        <taxon>Bacillota</taxon>
        <taxon>Bacilli</taxon>
        <taxon>Bacillales</taxon>
        <taxon>Thermoactinomycetaceae</taxon>
        <taxon>Laceyella</taxon>
    </lineage>
</organism>